<accession>A0A923RJH3</accession>
<dbReference type="PROSITE" id="PS50943">
    <property type="entry name" value="HTH_CROC1"/>
    <property type="match status" value="1"/>
</dbReference>
<dbReference type="Gene3D" id="1.10.260.40">
    <property type="entry name" value="lambda repressor-like DNA-binding domains"/>
    <property type="match status" value="1"/>
</dbReference>
<dbReference type="InterPro" id="IPR001387">
    <property type="entry name" value="Cro/C1-type_HTH"/>
</dbReference>
<dbReference type="InterPro" id="IPR010982">
    <property type="entry name" value="Lambda_DNA-bd_dom_sf"/>
</dbReference>
<dbReference type="AlphaFoldDB" id="A0A923RJH3"/>
<gene>
    <name evidence="3" type="ORF">H8S33_14480</name>
</gene>
<proteinExistence type="predicted"/>
<dbReference type="PANTHER" id="PTHR46797:SF13">
    <property type="entry name" value="HTH-TYPE TRANSCRIPTIONAL REGULATOR SINR"/>
    <property type="match status" value="1"/>
</dbReference>
<comment type="caution">
    <text evidence="3">The sequence shown here is derived from an EMBL/GenBank/DDBJ whole genome shotgun (WGS) entry which is preliminary data.</text>
</comment>
<dbReference type="SUPFAM" id="SSF47413">
    <property type="entry name" value="lambda repressor-like DNA-binding domains"/>
    <property type="match status" value="1"/>
</dbReference>
<evidence type="ECO:0000256" key="1">
    <source>
        <dbReference type="ARBA" id="ARBA00023125"/>
    </source>
</evidence>
<dbReference type="Proteomes" id="UP000637359">
    <property type="component" value="Unassembled WGS sequence"/>
</dbReference>
<organism evidence="3 4">
    <name type="scientific">Ornithinibacillus hominis</name>
    <dbReference type="NCBI Taxonomy" id="2763055"/>
    <lineage>
        <taxon>Bacteria</taxon>
        <taxon>Bacillati</taxon>
        <taxon>Bacillota</taxon>
        <taxon>Bacilli</taxon>
        <taxon>Bacillales</taxon>
        <taxon>Bacillaceae</taxon>
        <taxon>Ornithinibacillus</taxon>
    </lineage>
</organism>
<dbReference type="RefSeq" id="WP_186870708.1">
    <property type="nucleotide sequence ID" value="NZ_JACOOL010000011.1"/>
</dbReference>
<dbReference type="PANTHER" id="PTHR46797">
    <property type="entry name" value="HTH-TYPE TRANSCRIPTIONAL REGULATOR"/>
    <property type="match status" value="1"/>
</dbReference>
<evidence type="ECO:0000313" key="4">
    <source>
        <dbReference type="Proteomes" id="UP000637359"/>
    </source>
</evidence>
<dbReference type="GO" id="GO:0003700">
    <property type="term" value="F:DNA-binding transcription factor activity"/>
    <property type="evidence" value="ECO:0007669"/>
    <property type="project" value="TreeGrafter"/>
</dbReference>
<dbReference type="GO" id="GO:0003677">
    <property type="term" value="F:DNA binding"/>
    <property type="evidence" value="ECO:0007669"/>
    <property type="project" value="UniProtKB-KW"/>
</dbReference>
<feature type="domain" description="HTH cro/C1-type" evidence="2">
    <location>
        <begin position="6"/>
        <end position="61"/>
    </location>
</feature>
<sequence>MIGENLKKVREIRGLSLSELAEKAGISKSYLSNMERNLNENPSIQVLDKISKALQVDIQTLVGVKTSGNVELDIEWMDFIDELRELRIEKEKIKELRPIIEFLKWRQEVSSNDGELD</sequence>
<dbReference type="CDD" id="cd00093">
    <property type="entry name" value="HTH_XRE"/>
    <property type="match status" value="1"/>
</dbReference>
<evidence type="ECO:0000313" key="3">
    <source>
        <dbReference type="EMBL" id="MBC5638000.1"/>
    </source>
</evidence>
<keyword evidence="4" id="KW-1185">Reference proteome</keyword>
<evidence type="ECO:0000259" key="2">
    <source>
        <dbReference type="PROSITE" id="PS50943"/>
    </source>
</evidence>
<keyword evidence="1" id="KW-0238">DNA-binding</keyword>
<protein>
    <submittedName>
        <fullName evidence="3">Helix-turn-helix transcriptional regulator</fullName>
    </submittedName>
</protein>
<reference evidence="3" key="1">
    <citation type="submission" date="2020-08" db="EMBL/GenBank/DDBJ databases">
        <title>Genome public.</title>
        <authorList>
            <person name="Liu C."/>
            <person name="Sun Q."/>
        </authorList>
    </citation>
    <scope>NUCLEOTIDE SEQUENCE</scope>
    <source>
        <strain evidence="3">BX22</strain>
    </source>
</reference>
<name>A0A923RJH3_9BACI</name>
<dbReference type="EMBL" id="JACOOL010000011">
    <property type="protein sequence ID" value="MBC5638000.1"/>
    <property type="molecule type" value="Genomic_DNA"/>
</dbReference>
<dbReference type="GO" id="GO:0005829">
    <property type="term" value="C:cytosol"/>
    <property type="evidence" value="ECO:0007669"/>
    <property type="project" value="TreeGrafter"/>
</dbReference>
<dbReference type="SMART" id="SM00530">
    <property type="entry name" value="HTH_XRE"/>
    <property type="match status" value="1"/>
</dbReference>
<dbReference type="InterPro" id="IPR050807">
    <property type="entry name" value="TransReg_Diox_bact_type"/>
</dbReference>
<dbReference type="Pfam" id="PF01381">
    <property type="entry name" value="HTH_3"/>
    <property type="match status" value="1"/>
</dbReference>